<proteinExistence type="predicted"/>
<name>A0A9X1LHN0_9FLAO</name>
<reference evidence="2" key="1">
    <citation type="submission" date="2021-10" db="EMBL/GenBank/DDBJ databases">
        <title>Gramella sp. ASW11-100T, isolated from marine sediment.</title>
        <authorList>
            <person name="Xia C."/>
        </authorList>
    </citation>
    <scope>NUCLEOTIDE SEQUENCE</scope>
    <source>
        <strain evidence="2">ASW11-100</strain>
    </source>
</reference>
<dbReference type="PANTHER" id="PTHR36974:SF1">
    <property type="entry name" value="DOXX FAMILY MEMBRANE PROTEIN"/>
    <property type="match status" value="1"/>
</dbReference>
<feature type="transmembrane region" description="Helical" evidence="1">
    <location>
        <begin position="117"/>
        <end position="135"/>
    </location>
</feature>
<comment type="caution">
    <text evidence="2">The sequence shown here is derived from an EMBL/GenBank/DDBJ whole genome shotgun (WGS) entry which is preliminary data.</text>
</comment>
<keyword evidence="1" id="KW-1133">Transmembrane helix</keyword>
<feature type="transmembrane region" description="Helical" evidence="1">
    <location>
        <begin position="77"/>
        <end position="97"/>
    </location>
</feature>
<feature type="transmembrane region" description="Helical" evidence="1">
    <location>
        <begin position="12"/>
        <end position="31"/>
    </location>
</feature>
<dbReference type="PANTHER" id="PTHR36974">
    <property type="entry name" value="MEMBRANE PROTEIN-RELATED"/>
    <property type="match status" value="1"/>
</dbReference>
<keyword evidence="1" id="KW-0812">Transmembrane</keyword>
<dbReference type="Proteomes" id="UP001139414">
    <property type="component" value="Unassembled WGS sequence"/>
</dbReference>
<evidence type="ECO:0000256" key="1">
    <source>
        <dbReference type="SAM" id="Phobius"/>
    </source>
</evidence>
<sequence length="141" mass="16334">MKNFIQTTTLQKVFRILLAIFMIYAGFSHLTFNRIEFQSQVPDWVPVSKDIVVILSGIVEMILGLTLLFWKKQRVNIGWLLALFFVLIFPGNVAQYLDGRDAFGVLDSDRARLIRLFFQPVLIAWALWSTGAWQARRISKK</sequence>
<keyword evidence="3" id="KW-1185">Reference proteome</keyword>
<organism evidence="2 3">
    <name type="scientific">Christiangramia sediminis</name>
    <dbReference type="NCBI Taxonomy" id="2881336"/>
    <lineage>
        <taxon>Bacteria</taxon>
        <taxon>Pseudomonadati</taxon>
        <taxon>Bacteroidota</taxon>
        <taxon>Flavobacteriia</taxon>
        <taxon>Flavobacteriales</taxon>
        <taxon>Flavobacteriaceae</taxon>
        <taxon>Christiangramia</taxon>
    </lineage>
</organism>
<protein>
    <submittedName>
        <fullName evidence="2">DoxX family membrane protein</fullName>
    </submittedName>
</protein>
<dbReference type="AlphaFoldDB" id="A0A9X1LHN0"/>
<accession>A0A9X1LHN0</accession>
<gene>
    <name evidence="2" type="ORF">LGQ90_04620</name>
</gene>
<dbReference type="EMBL" id="JAJBZG010000002">
    <property type="protein sequence ID" value="MCB7480541.1"/>
    <property type="molecule type" value="Genomic_DNA"/>
</dbReference>
<evidence type="ECO:0000313" key="2">
    <source>
        <dbReference type="EMBL" id="MCB7480541.1"/>
    </source>
</evidence>
<evidence type="ECO:0000313" key="3">
    <source>
        <dbReference type="Proteomes" id="UP001139414"/>
    </source>
</evidence>
<feature type="transmembrane region" description="Helical" evidence="1">
    <location>
        <begin position="51"/>
        <end position="70"/>
    </location>
</feature>
<keyword evidence="1" id="KW-0472">Membrane</keyword>